<dbReference type="Proteomes" id="UP001596002">
    <property type="component" value="Unassembled WGS sequence"/>
</dbReference>
<comment type="subunit">
    <text evidence="9 10">Homodimer. Probably interacts with PlsY.</text>
</comment>
<comment type="pathway">
    <text evidence="10">Lipid metabolism; phospholipid metabolism.</text>
</comment>
<dbReference type="PANTHER" id="PTHR30100:SF1">
    <property type="entry name" value="PHOSPHATE ACYLTRANSFERASE"/>
    <property type="match status" value="1"/>
</dbReference>
<dbReference type="HAMAP" id="MF_00019">
    <property type="entry name" value="PlsX"/>
    <property type="match status" value="1"/>
</dbReference>
<proteinExistence type="inferred from homology"/>
<keyword evidence="6 10" id="KW-0594">Phospholipid biosynthesis</keyword>
<protein>
    <recommendedName>
        <fullName evidence="8 10">Phosphate acyltransferase</fullName>
        <ecNumber evidence="8 10">2.3.1.274</ecNumber>
    </recommendedName>
    <alternativeName>
        <fullName evidence="10">Acyl-ACP phosphotransacylase</fullName>
    </alternativeName>
    <alternativeName>
        <fullName evidence="10">Acyl-[acyl-carrier-protein]--phosphate acyltransferase</fullName>
    </alternativeName>
    <alternativeName>
        <fullName evidence="10">Phosphate-acyl-ACP acyltransferase</fullName>
    </alternativeName>
</protein>
<dbReference type="GO" id="GO:0043811">
    <property type="term" value="F:phosphate:acyl-[acyl carrier protein] acyltransferase activity"/>
    <property type="evidence" value="ECO:0007669"/>
    <property type="project" value="UniProtKB-EC"/>
</dbReference>
<accession>A0ABV9PW80</accession>
<evidence type="ECO:0000256" key="3">
    <source>
        <dbReference type="ARBA" id="ARBA00022516"/>
    </source>
</evidence>
<keyword evidence="3 10" id="KW-0444">Lipid biosynthesis</keyword>
<sequence length="332" mass="35779">MRLAIDAMGGDHAPDEIVRGTLQASEKYPDLQLTLIGEEKRIRAILGQQIPSNISVVHTSEAITADDEPVRAVRRKKEASLTVAAQMVKEGKADGFVSAGNTGALMAAGLLVIGRLEGIERPALATVWPTFDGRGVLVLDVGANMDADPGHLLQYAVMGNLYAKYVLSVEMPRVGLLNVGAEPGKGNTLTKETYPIFENQNFHFVGNVEAREILYGICDVVVCDGFVGNVMLKLIEGMGLGMLDELKEVFMANAVAKLAAFTLKPGLRKFKRKFDYSEYGGAPLLGVNGVCIKAHGSSNARAFEMAIHQGRQFLLHGVLDQIRSGVKGDETR</sequence>
<evidence type="ECO:0000313" key="12">
    <source>
        <dbReference type="Proteomes" id="UP001596002"/>
    </source>
</evidence>
<dbReference type="RefSeq" id="WP_380023710.1">
    <property type="nucleotide sequence ID" value="NZ_JBHSHC010000011.1"/>
</dbReference>
<organism evidence="11 12">
    <name type="scientific">Effusibacillus consociatus</name>
    <dbReference type="NCBI Taxonomy" id="1117041"/>
    <lineage>
        <taxon>Bacteria</taxon>
        <taxon>Bacillati</taxon>
        <taxon>Bacillota</taxon>
        <taxon>Bacilli</taxon>
        <taxon>Bacillales</taxon>
        <taxon>Alicyclobacillaceae</taxon>
        <taxon>Effusibacillus</taxon>
    </lineage>
</organism>
<keyword evidence="11" id="KW-0012">Acyltransferase</keyword>
<evidence type="ECO:0000256" key="1">
    <source>
        <dbReference type="ARBA" id="ARBA00001232"/>
    </source>
</evidence>
<gene>
    <name evidence="10 11" type="primary">plsX</name>
    <name evidence="11" type="ORF">ACFO8Q_01330</name>
</gene>
<comment type="subcellular location">
    <subcellularLocation>
        <location evidence="10">Cytoplasm</location>
    </subcellularLocation>
    <text evidence="10">Associated with the membrane possibly through PlsY.</text>
</comment>
<dbReference type="PIRSF" id="PIRSF002465">
    <property type="entry name" value="Phsphlp_syn_PlsX"/>
    <property type="match status" value="1"/>
</dbReference>
<evidence type="ECO:0000256" key="9">
    <source>
        <dbReference type="ARBA" id="ARBA00046608"/>
    </source>
</evidence>
<dbReference type="EMBL" id="JBHSHC010000011">
    <property type="protein sequence ID" value="MFC4766045.1"/>
    <property type="molecule type" value="Genomic_DNA"/>
</dbReference>
<keyword evidence="5 10" id="KW-0443">Lipid metabolism</keyword>
<dbReference type="PANTHER" id="PTHR30100">
    <property type="entry name" value="FATTY ACID/PHOSPHOLIPID SYNTHESIS PROTEIN PLSX"/>
    <property type="match status" value="1"/>
</dbReference>
<keyword evidence="12" id="KW-1185">Reference proteome</keyword>
<comment type="function">
    <text evidence="10">Catalyzes the reversible formation of acyl-phosphate (acyl-PO(4)) from acyl-[acyl-carrier-protein] (acyl-ACP). This enzyme utilizes acyl-ACP as fatty acyl donor, but not acyl-CoA.</text>
</comment>
<comment type="catalytic activity">
    <reaction evidence="1 10">
        <text>a fatty acyl-[ACP] + phosphate = an acyl phosphate + holo-[ACP]</text>
        <dbReference type="Rhea" id="RHEA:42292"/>
        <dbReference type="Rhea" id="RHEA-COMP:9685"/>
        <dbReference type="Rhea" id="RHEA-COMP:14125"/>
        <dbReference type="ChEBI" id="CHEBI:43474"/>
        <dbReference type="ChEBI" id="CHEBI:59918"/>
        <dbReference type="ChEBI" id="CHEBI:64479"/>
        <dbReference type="ChEBI" id="CHEBI:138651"/>
        <dbReference type="EC" id="2.3.1.274"/>
    </reaction>
</comment>
<dbReference type="Gene3D" id="3.40.718.10">
    <property type="entry name" value="Isopropylmalate Dehydrogenase"/>
    <property type="match status" value="1"/>
</dbReference>
<dbReference type="SUPFAM" id="SSF53659">
    <property type="entry name" value="Isocitrate/Isopropylmalate dehydrogenase-like"/>
    <property type="match status" value="1"/>
</dbReference>
<evidence type="ECO:0000256" key="8">
    <source>
        <dbReference type="ARBA" id="ARBA00024069"/>
    </source>
</evidence>
<keyword evidence="7 10" id="KW-1208">Phospholipid metabolism</keyword>
<dbReference type="Pfam" id="PF02504">
    <property type="entry name" value="FA_synthesis"/>
    <property type="match status" value="1"/>
</dbReference>
<evidence type="ECO:0000256" key="5">
    <source>
        <dbReference type="ARBA" id="ARBA00023098"/>
    </source>
</evidence>
<evidence type="ECO:0000313" key="11">
    <source>
        <dbReference type="EMBL" id="MFC4766045.1"/>
    </source>
</evidence>
<evidence type="ECO:0000256" key="6">
    <source>
        <dbReference type="ARBA" id="ARBA00023209"/>
    </source>
</evidence>
<evidence type="ECO:0000256" key="7">
    <source>
        <dbReference type="ARBA" id="ARBA00023264"/>
    </source>
</evidence>
<keyword evidence="4 10" id="KW-0808">Transferase</keyword>
<dbReference type="NCBIfam" id="TIGR00182">
    <property type="entry name" value="plsX"/>
    <property type="match status" value="1"/>
</dbReference>
<dbReference type="InterPro" id="IPR003664">
    <property type="entry name" value="FA_synthesis"/>
</dbReference>
<evidence type="ECO:0000256" key="10">
    <source>
        <dbReference type="HAMAP-Rule" id="MF_00019"/>
    </source>
</evidence>
<dbReference type="InterPro" id="IPR012281">
    <property type="entry name" value="Phospholipid_synth_PlsX-like"/>
</dbReference>
<reference evidence="12" key="1">
    <citation type="journal article" date="2019" name="Int. J. Syst. Evol. Microbiol.">
        <title>The Global Catalogue of Microorganisms (GCM) 10K type strain sequencing project: providing services to taxonomists for standard genome sequencing and annotation.</title>
        <authorList>
            <consortium name="The Broad Institute Genomics Platform"/>
            <consortium name="The Broad Institute Genome Sequencing Center for Infectious Disease"/>
            <person name="Wu L."/>
            <person name="Ma J."/>
        </authorList>
    </citation>
    <scope>NUCLEOTIDE SEQUENCE [LARGE SCALE GENOMIC DNA]</scope>
    <source>
        <strain evidence="12">WYCCWR 12678</strain>
    </source>
</reference>
<comment type="similarity">
    <text evidence="10">Belongs to the PlsX family.</text>
</comment>
<keyword evidence="2 10" id="KW-0963">Cytoplasm</keyword>
<comment type="caution">
    <text evidence="11">The sequence shown here is derived from an EMBL/GenBank/DDBJ whole genome shotgun (WGS) entry which is preliminary data.</text>
</comment>
<dbReference type="EC" id="2.3.1.274" evidence="8 10"/>
<evidence type="ECO:0000256" key="2">
    <source>
        <dbReference type="ARBA" id="ARBA00022490"/>
    </source>
</evidence>
<evidence type="ECO:0000256" key="4">
    <source>
        <dbReference type="ARBA" id="ARBA00022679"/>
    </source>
</evidence>
<name>A0ABV9PW80_9BACL</name>